<reference evidence="1 2" key="1">
    <citation type="submission" date="2016-12" db="EMBL/GenBank/DDBJ databases">
        <title>The genomes of Aspergillus section Nigri reveals drivers in fungal speciation.</title>
        <authorList>
            <consortium name="DOE Joint Genome Institute"/>
            <person name="Vesth T.C."/>
            <person name="Nybo J."/>
            <person name="Theobald S."/>
            <person name="Brandl J."/>
            <person name="Frisvad J.C."/>
            <person name="Nielsen K.F."/>
            <person name="Lyhne E.K."/>
            <person name="Kogle M.E."/>
            <person name="Kuo A."/>
            <person name="Riley R."/>
            <person name="Clum A."/>
            <person name="Nolan M."/>
            <person name="Lipzen A."/>
            <person name="Salamov A."/>
            <person name="Henrissat B."/>
            <person name="Wiebenga A."/>
            <person name="De Vries R.P."/>
            <person name="Grigoriev I.V."/>
            <person name="Mortensen U.H."/>
            <person name="Andersen M.R."/>
            <person name="Baker S.E."/>
        </authorList>
    </citation>
    <scope>NUCLEOTIDE SEQUENCE [LARGE SCALE GENOMIC DNA]</scope>
    <source>
        <strain evidence="1 2">IBT 23096</strain>
    </source>
</reference>
<sequence length="291" mass="33129">MVSNNEWVPKEDRLVRDELYKLEMKIRAWARSYSVQSISDLADISDSERSNIMSQIGHCSAETDWGSLMQKMPISSEKIPAIIIQALLAKDVFEKIFADPFFAFPIFGDDGVLPKPSGMRNLYYTMLQIDEAEAHTWRSQTLRLLWNALDPDSKHALQQKLGEFARERALVFLATPGSQFLRELGKAENETKCLHELQVLFNDATELSLSLWTHRAFMAVRSQRDLPVFTVSSSVMSAHRLHQLDEDDQRLDGSKVLLVVQPAVLACGDENAESYHQWKTWTPANVLVDMS</sequence>
<dbReference type="AlphaFoldDB" id="A0A2I2G6K4"/>
<dbReference type="GeneID" id="36558647"/>
<dbReference type="EMBL" id="MSFO01000005">
    <property type="protein sequence ID" value="PLB48505.1"/>
    <property type="molecule type" value="Genomic_DNA"/>
</dbReference>
<name>A0A2I2G6K4_9EURO</name>
<dbReference type="VEuPathDB" id="FungiDB:P170DRAFT_448191"/>
<evidence type="ECO:0000313" key="2">
    <source>
        <dbReference type="Proteomes" id="UP000234275"/>
    </source>
</evidence>
<organism evidence="1 2">
    <name type="scientific">Aspergillus steynii IBT 23096</name>
    <dbReference type="NCBI Taxonomy" id="1392250"/>
    <lineage>
        <taxon>Eukaryota</taxon>
        <taxon>Fungi</taxon>
        <taxon>Dikarya</taxon>
        <taxon>Ascomycota</taxon>
        <taxon>Pezizomycotina</taxon>
        <taxon>Eurotiomycetes</taxon>
        <taxon>Eurotiomycetidae</taxon>
        <taxon>Eurotiales</taxon>
        <taxon>Aspergillaceae</taxon>
        <taxon>Aspergillus</taxon>
        <taxon>Aspergillus subgen. Circumdati</taxon>
    </lineage>
</organism>
<dbReference type="OrthoDB" id="4156714at2759"/>
<comment type="caution">
    <text evidence="1">The sequence shown here is derived from an EMBL/GenBank/DDBJ whole genome shotgun (WGS) entry which is preliminary data.</text>
</comment>
<keyword evidence="2" id="KW-1185">Reference proteome</keyword>
<gene>
    <name evidence="1" type="ORF">P170DRAFT_448191</name>
</gene>
<dbReference type="RefSeq" id="XP_024703807.1">
    <property type="nucleotide sequence ID" value="XM_024850948.1"/>
</dbReference>
<dbReference type="Proteomes" id="UP000234275">
    <property type="component" value="Unassembled WGS sequence"/>
</dbReference>
<evidence type="ECO:0000313" key="1">
    <source>
        <dbReference type="EMBL" id="PLB48505.1"/>
    </source>
</evidence>
<dbReference type="STRING" id="1392250.A0A2I2G6K4"/>
<proteinExistence type="predicted"/>
<protein>
    <submittedName>
        <fullName evidence="1">Uncharacterized protein</fullName>
    </submittedName>
</protein>
<accession>A0A2I2G6K4</accession>